<dbReference type="Proteomes" id="UP000812277">
    <property type="component" value="Unassembled WGS sequence"/>
</dbReference>
<dbReference type="EMBL" id="JAHZIJ010000001">
    <property type="protein sequence ID" value="MBW7473817.1"/>
    <property type="molecule type" value="Genomic_DNA"/>
</dbReference>
<gene>
    <name evidence="1" type="ORF">K0T92_03545</name>
</gene>
<sequence>MMKVGMEGKSLYESFEVQKDIYYFKVGRLGTVSFHGRNYNIRRNISADQLKSYLADGHFVKISSRCYINLNKVLSLTDGMLHFAQDGTYPKQLPISKWKQQHIRNLLSARKSIAM</sequence>
<dbReference type="RefSeq" id="WP_219871012.1">
    <property type="nucleotide sequence ID" value="NZ_JAHZIJ010000001.1"/>
</dbReference>
<organism evidence="1 2">
    <name type="scientific">Paenibacillus oenotherae</name>
    <dbReference type="NCBI Taxonomy" id="1435645"/>
    <lineage>
        <taxon>Bacteria</taxon>
        <taxon>Bacillati</taxon>
        <taxon>Bacillota</taxon>
        <taxon>Bacilli</taxon>
        <taxon>Bacillales</taxon>
        <taxon>Paenibacillaceae</taxon>
        <taxon>Paenibacillus</taxon>
    </lineage>
</organism>
<evidence type="ECO:0000313" key="1">
    <source>
        <dbReference type="EMBL" id="MBW7473817.1"/>
    </source>
</evidence>
<evidence type="ECO:0000313" key="2">
    <source>
        <dbReference type="Proteomes" id="UP000812277"/>
    </source>
</evidence>
<reference evidence="1 2" key="1">
    <citation type="submission" date="2021-07" db="EMBL/GenBank/DDBJ databases">
        <title>Paenibacillus radiodurans sp. nov., isolated from the southeastern edge of Tengger Desert.</title>
        <authorList>
            <person name="Zhang G."/>
        </authorList>
    </citation>
    <scope>NUCLEOTIDE SEQUENCE [LARGE SCALE GENOMIC DNA]</scope>
    <source>
        <strain evidence="1 2">DT7-4</strain>
    </source>
</reference>
<comment type="caution">
    <text evidence="1">The sequence shown here is derived from an EMBL/GenBank/DDBJ whole genome shotgun (WGS) entry which is preliminary data.</text>
</comment>
<keyword evidence="2" id="KW-1185">Reference proteome</keyword>
<protein>
    <submittedName>
        <fullName evidence="1">LytTR family transcriptional regulator DNA-binding domain-containing protein</fullName>
    </submittedName>
</protein>
<proteinExistence type="predicted"/>
<dbReference type="Gene3D" id="2.40.50.1020">
    <property type="entry name" value="LytTr DNA-binding domain"/>
    <property type="match status" value="1"/>
</dbReference>
<keyword evidence="1" id="KW-0238">DNA-binding</keyword>
<accession>A0ABS7D2L3</accession>
<dbReference type="GO" id="GO:0003677">
    <property type="term" value="F:DNA binding"/>
    <property type="evidence" value="ECO:0007669"/>
    <property type="project" value="UniProtKB-KW"/>
</dbReference>
<name>A0ABS7D2L3_9BACL</name>